<sequence>MLVAQGYPEGKKIDVNFNQTPLEEALFTCLDNFALTYSIDQKTIIIKEKEKPIEAKVAIDVSGKVTDQTGKALPGVTVKIKGSTVATFTNTEGTYSIRATDDDGTTVFSSIGFTTQEIAINKRKRIDVILQEEVSKLNEIVVVGYGTQKRKDLTGSVSSIGAKDIKLQPINSFNQALQGKVAGVQITQASNAPGGGITIRVRGTGSISGSNDPLYVVDGYPLANPAAPTGAANGGAPYANPLSTINPNDIESIEVLKDASATAIYGSRGANGVVIVTTRRGKAGQTAVDFETYTGTQRVTKMLELGKAMDHLNLKNEQLANLGFASRFGNPTGPYPKPVAAYGDGTNWQHEIFRDAIMQNYQVSITGGTEKTRYPVSANYLDQDGIVIENNFKRYATRFNLDAQLFENIKIGSNVTIARTLNKGVNETGASYSPVGAAVSISPASPVYDANGAGS</sequence>
<dbReference type="InterPro" id="IPR023996">
    <property type="entry name" value="TonB-dep_OMP_SusC/RagA"/>
</dbReference>
<dbReference type="InterPro" id="IPR008969">
    <property type="entry name" value="CarboxyPept-like_regulatory"/>
</dbReference>
<dbReference type="SUPFAM" id="SSF56935">
    <property type="entry name" value="Porins"/>
    <property type="match status" value="1"/>
</dbReference>
<dbReference type="NCBIfam" id="TIGR04056">
    <property type="entry name" value="OMP_RagA_SusC"/>
    <property type="match status" value="1"/>
</dbReference>
<dbReference type="NCBIfam" id="TIGR04057">
    <property type="entry name" value="SusC_RagA_signa"/>
    <property type="match status" value="1"/>
</dbReference>
<keyword evidence="5" id="KW-1185">Reference proteome</keyword>
<evidence type="ECO:0000256" key="1">
    <source>
        <dbReference type="ARBA" id="ARBA00022729"/>
    </source>
</evidence>
<protein>
    <submittedName>
        <fullName evidence="4">SusC/RagA family TonB-linked outer membrane protein</fullName>
    </submittedName>
</protein>
<dbReference type="InterPro" id="IPR012910">
    <property type="entry name" value="Plug_dom"/>
</dbReference>
<proteinExistence type="inferred from homology"/>
<dbReference type="InterPro" id="IPR037066">
    <property type="entry name" value="Plug_dom_sf"/>
</dbReference>
<gene>
    <name evidence="4" type="ORF">HK413_02180</name>
</gene>
<reference evidence="4 5" key="1">
    <citation type="submission" date="2020-05" db="EMBL/GenBank/DDBJ databases">
        <authorList>
            <person name="Khan S.A."/>
            <person name="Jeon C.O."/>
            <person name="Chun B.H."/>
        </authorList>
    </citation>
    <scope>NUCLEOTIDE SEQUENCE [LARGE SCALE GENOMIC DNA]</scope>
    <source>
        <strain evidence="4 5">S1162</strain>
    </source>
</reference>
<evidence type="ECO:0000259" key="3">
    <source>
        <dbReference type="Pfam" id="PF07715"/>
    </source>
</evidence>
<dbReference type="Gene3D" id="2.170.130.10">
    <property type="entry name" value="TonB-dependent receptor, plug domain"/>
    <property type="match status" value="1"/>
</dbReference>
<evidence type="ECO:0000256" key="2">
    <source>
        <dbReference type="PROSITE-ProRule" id="PRU01360"/>
    </source>
</evidence>
<keyword evidence="1" id="KW-0732">Signal</keyword>
<dbReference type="Pfam" id="PF13715">
    <property type="entry name" value="CarbopepD_reg_2"/>
    <property type="match status" value="1"/>
</dbReference>
<name>A0ABX1W3X3_9SPHI</name>
<dbReference type="PROSITE" id="PS52016">
    <property type="entry name" value="TONB_DEPENDENT_REC_3"/>
    <property type="match status" value="1"/>
</dbReference>
<keyword evidence="2" id="KW-0998">Cell outer membrane</keyword>
<evidence type="ECO:0000313" key="5">
    <source>
        <dbReference type="Proteomes" id="UP000566071"/>
    </source>
</evidence>
<dbReference type="PANTHER" id="PTHR30069:SF29">
    <property type="entry name" value="HEMOGLOBIN AND HEMOGLOBIN-HAPTOGLOBIN-BINDING PROTEIN 1-RELATED"/>
    <property type="match status" value="1"/>
</dbReference>
<keyword evidence="2" id="KW-0472">Membrane</keyword>
<accession>A0ABX1W3X3</accession>
<dbReference type="Proteomes" id="UP000566071">
    <property type="component" value="Unassembled WGS sequence"/>
</dbReference>
<comment type="caution">
    <text evidence="4">The sequence shown here is derived from an EMBL/GenBank/DDBJ whole genome shotgun (WGS) entry which is preliminary data.</text>
</comment>
<feature type="domain" description="TonB-dependent receptor plug" evidence="3">
    <location>
        <begin position="150"/>
        <end position="273"/>
    </location>
</feature>
<dbReference type="Pfam" id="PF07715">
    <property type="entry name" value="Plug"/>
    <property type="match status" value="1"/>
</dbReference>
<dbReference type="Gene3D" id="2.60.40.1120">
    <property type="entry name" value="Carboxypeptidase-like, regulatory domain"/>
    <property type="match status" value="1"/>
</dbReference>
<dbReference type="SUPFAM" id="SSF49464">
    <property type="entry name" value="Carboxypeptidase regulatory domain-like"/>
    <property type="match status" value="1"/>
</dbReference>
<keyword evidence="2" id="KW-0812">Transmembrane</keyword>
<keyword evidence="2" id="KW-1134">Transmembrane beta strand</keyword>
<keyword evidence="2" id="KW-0813">Transport</keyword>
<dbReference type="PANTHER" id="PTHR30069">
    <property type="entry name" value="TONB-DEPENDENT OUTER MEMBRANE RECEPTOR"/>
    <property type="match status" value="1"/>
</dbReference>
<dbReference type="InterPro" id="IPR023997">
    <property type="entry name" value="TonB-dep_OMP_SusC/RagA_CS"/>
</dbReference>
<comment type="similarity">
    <text evidence="2">Belongs to the TonB-dependent receptor family.</text>
</comment>
<evidence type="ECO:0000313" key="4">
    <source>
        <dbReference type="EMBL" id="NNU33271.1"/>
    </source>
</evidence>
<dbReference type="EMBL" id="JABFCR010000006">
    <property type="protein sequence ID" value="NNU33271.1"/>
    <property type="molecule type" value="Genomic_DNA"/>
</dbReference>
<organism evidence="4 5">
    <name type="scientific">Mucilaginibacter humi</name>
    <dbReference type="NCBI Taxonomy" id="2732510"/>
    <lineage>
        <taxon>Bacteria</taxon>
        <taxon>Pseudomonadati</taxon>
        <taxon>Bacteroidota</taxon>
        <taxon>Sphingobacteriia</taxon>
        <taxon>Sphingobacteriales</taxon>
        <taxon>Sphingobacteriaceae</taxon>
        <taxon>Mucilaginibacter</taxon>
    </lineage>
</organism>
<comment type="subcellular location">
    <subcellularLocation>
        <location evidence="2">Cell outer membrane</location>
        <topology evidence="2">Multi-pass membrane protein</topology>
    </subcellularLocation>
</comment>
<dbReference type="InterPro" id="IPR039426">
    <property type="entry name" value="TonB-dep_rcpt-like"/>
</dbReference>